<feature type="domain" description="F-box associated beta-propeller type 1" evidence="1">
    <location>
        <begin position="104"/>
        <end position="247"/>
    </location>
</feature>
<dbReference type="InterPro" id="IPR055290">
    <property type="entry name" value="At3g26010-like"/>
</dbReference>
<dbReference type="Proteomes" id="UP000026915">
    <property type="component" value="Chromosome 6"/>
</dbReference>
<organism evidence="3 4">
    <name type="scientific">Theobroma cacao</name>
    <name type="common">Cacao</name>
    <name type="synonym">Cocoa</name>
    <dbReference type="NCBI Taxonomy" id="3641"/>
    <lineage>
        <taxon>Eukaryota</taxon>
        <taxon>Viridiplantae</taxon>
        <taxon>Streptophyta</taxon>
        <taxon>Embryophyta</taxon>
        <taxon>Tracheophyta</taxon>
        <taxon>Spermatophyta</taxon>
        <taxon>Magnoliopsida</taxon>
        <taxon>eudicotyledons</taxon>
        <taxon>Gunneridae</taxon>
        <taxon>Pentapetalae</taxon>
        <taxon>rosids</taxon>
        <taxon>malvids</taxon>
        <taxon>Malvales</taxon>
        <taxon>Malvaceae</taxon>
        <taxon>Byttnerioideae</taxon>
        <taxon>Theobroma</taxon>
    </lineage>
</organism>
<dbReference type="EMBL" id="CM001884">
    <property type="protein sequence ID" value="EOY26264.1"/>
    <property type="molecule type" value="Genomic_DNA"/>
</dbReference>
<name>A0A061GGU9_THECC</name>
<dbReference type="PANTHER" id="PTHR35546:SF130">
    <property type="entry name" value="EXPRESSED PROTEIN"/>
    <property type="match status" value="1"/>
</dbReference>
<accession>A0A061GGU9</accession>
<reference evidence="3 4" key="1">
    <citation type="journal article" date="2013" name="Genome Biol.">
        <title>The genome sequence of the most widely cultivated cacao type and its use to identify candidate genes regulating pod color.</title>
        <authorList>
            <person name="Motamayor J.C."/>
            <person name="Mockaitis K."/>
            <person name="Schmutz J."/>
            <person name="Haiminen N."/>
            <person name="Iii D.L."/>
            <person name="Cornejo O."/>
            <person name="Findley S.D."/>
            <person name="Zheng P."/>
            <person name="Utro F."/>
            <person name="Royaert S."/>
            <person name="Saski C."/>
            <person name="Jenkins J."/>
            <person name="Podicheti R."/>
            <person name="Zhao M."/>
            <person name="Scheffler B.E."/>
            <person name="Stack J.C."/>
            <person name="Feltus F.A."/>
            <person name="Mustiga G.M."/>
            <person name="Amores F."/>
            <person name="Phillips W."/>
            <person name="Marelli J.P."/>
            <person name="May G.D."/>
            <person name="Shapiro H."/>
            <person name="Ma J."/>
            <person name="Bustamante C.D."/>
            <person name="Schnell R.J."/>
            <person name="Main D."/>
            <person name="Gilbert D."/>
            <person name="Parida L."/>
            <person name="Kuhn D.N."/>
        </authorList>
    </citation>
    <scope>NUCLEOTIDE SEQUENCE [LARGE SCALE GENOMIC DNA]</scope>
    <source>
        <strain evidence="4">cv. Matina 1-6</strain>
    </source>
</reference>
<dbReference type="OMA" id="SEGWFHA"/>
<dbReference type="InterPro" id="IPR017451">
    <property type="entry name" value="F-box-assoc_interact_dom"/>
</dbReference>
<dbReference type="Pfam" id="PF07734">
    <property type="entry name" value="FBA_1"/>
    <property type="match status" value="1"/>
</dbReference>
<dbReference type="InterPro" id="IPR036047">
    <property type="entry name" value="F-box-like_dom_sf"/>
</dbReference>
<dbReference type="AlphaFoldDB" id="A0A061GGU9"/>
<evidence type="ECO:0000313" key="3">
    <source>
        <dbReference type="EMBL" id="EOY26264.1"/>
    </source>
</evidence>
<dbReference type="HOGENOM" id="CLU_043734_0_0_1"/>
<dbReference type="InParanoid" id="A0A061GGU9"/>
<evidence type="ECO:0000259" key="1">
    <source>
        <dbReference type="Pfam" id="PF07734"/>
    </source>
</evidence>
<protein>
    <submittedName>
        <fullName evidence="3">F-box family protein, putative</fullName>
    </submittedName>
</protein>
<dbReference type="Gramene" id="EOY26264">
    <property type="protein sequence ID" value="EOY26264"/>
    <property type="gene ID" value="TCM_027739"/>
</dbReference>
<dbReference type="eggNOG" id="ENOG502QQSC">
    <property type="taxonomic scope" value="Eukaryota"/>
</dbReference>
<dbReference type="Gene3D" id="1.20.1280.50">
    <property type="match status" value="1"/>
</dbReference>
<dbReference type="InterPro" id="IPR001810">
    <property type="entry name" value="F-box_dom"/>
</dbReference>
<dbReference type="STRING" id="3641.A0A061GGU9"/>
<dbReference type="CDD" id="cd22157">
    <property type="entry name" value="F-box_AtFBW1-like"/>
    <property type="match status" value="1"/>
</dbReference>
<keyword evidence="4" id="KW-1185">Reference proteome</keyword>
<evidence type="ECO:0000259" key="2">
    <source>
        <dbReference type="Pfam" id="PF12937"/>
    </source>
</evidence>
<evidence type="ECO:0000313" key="4">
    <source>
        <dbReference type="Proteomes" id="UP000026915"/>
    </source>
</evidence>
<sequence length="381" mass="44094">MGSRNASELNLISDNDVMIDILQRLPLKTLMRCKCVCKWWNNLISDPTFKSSYSRRNPQYYVSGFFLQKFLFLELHSKLLFFPCEGHIDAAPEPSLSFIEDDKGVRIQHSCNGLLLCSSFRCLEKDRQFYICKPTTKQYLRLPYPVCRIVFGSNIAYDPSKSPHYKIVCICDSYLSENHRQIKIFSPFTGSWKVSGNPFSVLDEVMLFNRGIFFNGMLHWVGRGNLALRFDVEREVMLTMPMPPIQEGWTERRVRYFGESGGLLFLIETYGPLTAGIDVKEMKSDYSGWFVKYHLNLDTVAFHSPGIRINYTLAILHIAHQRVGDEDESFMVIHVPGDLVSFKLKDNTLMELQTSNQVNKALGLWYSWEGVYPYSNTYCYL</sequence>
<dbReference type="NCBIfam" id="TIGR01640">
    <property type="entry name" value="F_box_assoc_1"/>
    <property type="match status" value="1"/>
</dbReference>
<gene>
    <name evidence="3" type="ORF">TCM_027739</name>
</gene>
<proteinExistence type="predicted"/>
<feature type="domain" description="F-box" evidence="2">
    <location>
        <begin position="15"/>
        <end position="48"/>
    </location>
</feature>
<dbReference type="PANTHER" id="PTHR35546">
    <property type="entry name" value="F-BOX PROTEIN INTERACTION DOMAIN PROTEIN-RELATED"/>
    <property type="match status" value="1"/>
</dbReference>
<dbReference type="InterPro" id="IPR006527">
    <property type="entry name" value="F-box-assoc_dom_typ1"/>
</dbReference>
<dbReference type="SUPFAM" id="SSF81383">
    <property type="entry name" value="F-box domain"/>
    <property type="match status" value="1"/>
</dbReference>
<dbReference type="Pfam" id="PF12937">
    <property type="entry name" value="F-box-like"/>
    <property type="match status" value="1"/>
</dbReference>